<feature type="region of interest" description="Disordered" evidence="7">
    <location>
        <begin position="1"/>
        <end position="20"/>
    </location>
</feature>
<feature type="transmembrane region" description="Helical" evidence="6">
    <location>
        <begin position="442"/>
        <end position="465"/>
    </location>
</feature>
<dbReference type="CDD" id="cd13132">
    <property type="entry name" value="MATE_eukaryotic"/>
    <property type="match status" value="1"/>
</dbReference>
<evidence type="ECO:0000256" key="7">
    <source>
        <dbReference type="SAM" id="MobiDB-lite"/>
    </source>
</evidence>
<dbReference type="PANTHER" id="PTHR11206">
    <property type="entry name" value="MULTIDRUG RESISTANCE PROTEIN"/>
    <property type="match status" value="1"/>
</dbReference>
<dbReference type="AlphaFoldDB" id="A0A067L5Z0"/>
<keyword evidence="9" id="KW-1185">Reference proteome</keyword>
<dbReference type="InterPro" id="IPR002528">
    <property type="entry name" value="MATE_fam"/>
</dbReference>
<feature type="transmembrane region" description="Helical" evidence="6">
    <location>
        <begin position="262"/>
        <end position="280"/>
    </location>
</feature>
<evidence type="ECO:0000256" key="2">
    <source>
        <dbReference type="ARBA" id="ARBA00010199"/>
    </source>
</evidence>
<evidence type="ECO:0000256" key="6">
    <source>
        <dbReference type="RuleBase" id="RU004914"/>
    </source>
</evidence>
<sequence>MEIERQEKYPTSTTPEATGENVTESRIVFSKKEILKEMKKQLLLAGPLVSIFLCLGITQMICVVFVGHLGELALSGASIATSLASMAGYTLLRGMGSALETFCGQSYGAKQYHSLGIHLQRGVFVLLVMSIPIGIIFANAAEILKFLKQNPEIANEAGKYAYFLIPGFFSLSLLECHIRFLQTQNKVVPLMVTSGIATLLHIPICWVLVFRSSLKEMGAALASTICFWIIALQLMIYVYFSPSFKETWTGFSKEAFHGIPKFLKLAIPATVMLSLEVWSLETVVLLSGLLPNPKLEASVLSISFNIHMLTYMIPFGLSGAISTRVSNELGAGRPQSARLAVYVVVILVVIEGIVIATMMVSGRKVVGYLFTKEQRLVNYVGEMLPFLAVSHFINGIQTVLSGTCRGCGWQKIGAIVNLGSYYIVGIPSAVLLAFVYHIGGKGLWIGITMAMFVQAISLAIITSCTDWEKQAKKAKNRVFGAMTVTDGDALS</sequence>
<dbReference type="Proteomes" id="UP000027138">
    <property type="component" value="Unassembled WGS sequence"/>
</dbReference>
<evidence type="ECO:0000313" key="9">
    <source>
        <dbReference type="Proteomes" id="UP000027138"/>
    </source>
</evidence>
<dbReference type="KEGG" id="jcu:105628495"/>
<feature type="transmembrane region" description="Helical" evidence="6">
    <location>
        <begin position="72"/>
        <end position="92"/>
    </location>
</feature>
<protein>
    <recommendedName>
        <fullName evidence="6">Protein DETOXIFICATION</fullName>
    </recommendedName>
    <alternativeName>
        <fullName evidence="6">Multidrug and toxic compound extrusion protein</fullName>
    </alternativeName>
</protein>
<feature type="transmembrane region" description="Helical" evidence="6">
    <location>
        <begin position="221"/>
        <end position="241"/>
    </location>
</feature>
<evidence type="ECO:0000256" key="1">
    <source>
        <dbReference type="ARBA" id="ARBA00004141"/>
    </source>
</evidence>
<feature type="transmembrane region" description="Helical" evidence="6">
    <location>
        <begin position="379"/>
        <end position="400"/>
    </location>
</feature>
<feature type="compositionally biased region" description="Polar residues" evidence="7">
    <location>
        <begin position="9"/>
        <end position="20"/>
    </location>
</feature>
<feature type="transmembrane region" description="Helical" evidence="6">
    <location>
        <begin position="339"/>
        <end position="359"/>
    </location>
</feature>
<feature type="transmembrane region" description="Helical" evidence="6">
    <location>
        <begin position="187"/>
        <end position="209"/>
    </location>
</feature>
<keyword evidence="4 6" id="KW-1133">Transmembrane helix</keyword>
<reference evidence="8 9" key="1">
    <citation type="journal article" date="2014" name="PLoS ONE">
        <title>Global Analysis of Gene Expression Profiles in Physic Nut (Jatropha curcas L.) Seedlings Exposed to Salt Stress.</title>
        <authorList>
            <person name="Zhang L."/>
            <person name="Zhang C."/>
            <person name="Wu P."/>
            <person name="Chen Y."/>
            <person name="Li M."/>
            <person name="Jiang H."/>
            <person name="Wu G."/>
        </authorList>
    </citation>
    <scope>NUCLEOTIDE SEQUENCE [LARGE SCALE GENOMIC DNA]</scope>
    <source>
        <strain evidence="9">cv. GZQX0401</strain>
        <tissue evidence="8">Young leaves</tissue>
    </source>
</reference>
<dbReference type="Pfam" id="PF01554">
    <property type="entry name" value="MatE"/>
    <property type="match status" value="2"/>
</dbReference>
<dbReference type="NCBIfam" id="TIGR00797">
    <property type="entry name" value="matE"/>
    <property type="match status" value="1"/>
</dbReference>
<dbReference type="InterPro" id="IPR045069">
    <property type="entry name" value="MATE_euk"/>
</dbReference>
<feature type="transmembrane region" description="Helical" evidence="6">
    <location>
        <begin position="122"/>
        <end position="140"/>
    </location>
</feature>
<dbReference type="GO" id="GO:1990961">
    <property type="term" value="P:xenobiotic detoxification by transmembrane export across the plasma membrane"/>
    <property type="evidence" value="ECO:0007669"/>
    <property type="project" value="InterPro"/>
</dbReference>
<comment type="similarity">
    <text evidence="2 6">Belongs to the multi antimicrobial extrusion (MATE) (TC 2.A.66.1) family.</text>
</comment>
<dbReference type="EMBL" id="KK914258">
    <property type="protein sequence ID" value="KDP43817.1"/>
    <property type="molecule type" value="Genomic_DNA"/>
</dbReference>
<feature type="transmembrane region" description="Helical" evidence="6">
    <location>
        <begin position="42"/>
        <end position="66"/>
    </location>
</feature>
<dbReference type="GO" id="GO:0016020">
    <property type="term" value="C:membrane"/>
    <property type="evidence" value="ECO:0007669"/>
    <property type="project" value="UniProtKB-SubCell"/>
</dbReference>
<evidence type="ECO:0000256" key="4">
    <source>
        <dbReference type="ARBA" id="ARBA00022989"/>
    </source>
</evidence>
<evidence type="ECO:0000256" key="3">
    <source>
        <dbReference type="ARBA" id="ARBA00022692"/>
    </source>
</evidence>
<dbReference type="OrthoDB" id="2126698at2759"/>
<name>A0A067L5Z0_JATCU</name>
<organism evidence="8 9">
    <name type="scientific">Jatropha curcas</name>
    <name type="common">Barbados nut</name>
    <dbReference type="NCBI Taxonomy" id="180498"/>
    <lineage>
        <taxon>Eukaryota</taxon>
        <taxon>Viridiplantae</taxon>
        <taxon>Streptophyta</taxon>
        <taxon>Embryophyta</taxon>
        <taxon>Tracheophyta</taxon>
        <taxon>Spermatophyta</taxon>
        <taxon>Magnoliopsida</taxon>
        <taxon>eudicotyledons</taxon>
        <taxon>Gunneridae</taxon>
        <taxon>Pentapetalae</taxon>
        <taxon>rosids</taxon>
        <taxon>fabids</taxon>
        <taxon>Malpighiales</taxon>
        <taxon>Euphorbiaceae</taxon>
        <taxon>Crotonoideae</taxon>
        <taxon>Jatropheae</taxon>
        <taxon>Jatropha</taxon>
    </lineage>
</organism>
<dbReference type="GO" id="GO:0042910">
    <property type="term" value="F:xenobiotic transmembrane transporter activity"/>
    <property type="evidence" value="ECO:0007669"/>
    <property type="project" value="InterPro"/>
</dbReference>
<evidence type="ECO:0000256" key="5">
    <source>
        <dbReference type="ARBA" id="ARBA00023136"/>
    </source>
</evidence>
<accession>A0A067L5Z0</accession>
<feature type="transmembrane region" description="Helical" evidence="6">
    <location>
        <begin position="412"/>
        <end position="436"/>
    </location>
</feature>
<keyword evidence="3 6" id="KW-0812">Transmembrane</keyword>
<gene>
    <name evidence="8" type="ORF">JCGZ_23025</name>
</gene>
<dbReference type="GO" id="GO:0015297">
    <property type="term" value="F:antiporter activity"/>
    <property type="evidence" value="ECO:0007669"/>
    <property type="project" value="InterPro"/>
</dbReference>
<evidence type="ECO:0000313" key="8">
    <source>
        <dbReference type="EMBL" id="KDP43817.1"/>
    </source>
</evidence>
<comment type="subcellular location">
    <subcellularLocation>
        <location evidence="1">Membrane</location>
        <topology evidence="1">Multi-pass membrane protein</topology>
    </subcellularLocation>
</comment>
<feature type="transmembrane region" description="Helical" evidence="6">
    <location>
        <begin position="160"/>
        <end position="180"/>
    </location>
</feature>
<feature type="transmembrane region" description="Helical" evidence="6">
    <location>
        <begin position="300"/>
        <end position="318"/>
    </location>
</feature>
<proteinExistence type="inferred from homology"/>
<keyword evidence="5 6" id="KW-0472">Membrane</keyword>